<organism evidence="2 3">
    <name type="scientific">Carnobacterium maltaromaticum</name>
    <name type="common">Carnobacterium piscicola</name>
    <dbReference type="NCBI Taxonomy" id="2751"/>
    <lineage>
        <taxon>Bacteria</taxon>
        <taxon>Bacillati</taxon>
        <taxon>Bacillota</taxon>
        <taxon>Bacilli</taxon>
        <taxon>Lactobacillales</taxon>
        <taxon>Carnobacteriaceae</taxon>
        <taxon>Carnobacterium</taxon>
    </lineage>
</organism>
<reference evidence="2" key="1">
    <citation type="submission" date="2023-08" db="EMBL/GenBank/DDBJ databases">
        <title>Genomic characterization of piscicolin 126 produced by Carnobacterium maltaromaticum CM22 strain isolated from salmon (Salmo salar).</title>
        <authorList>
            <person name="Gonzalez-Gragera E."/>
            <person name="Garcia-Lopez J.D."/>
            <person name="Teso-Perez C."/>
            <person name="Gimenez-Hernandez I."/>
            <person name="Peralta-Sanchez J.M."/>
            <person name="Valdivia E."/>
            <person name="Montalban-Lopez M."/>
            <person name="Martin-Platero A.M."/>
            <person name="Banos A."/>
            <person name="Martinez-Bueno M."/>
        </authorList>
    </citation>
    <scope>NUCLEOTIDE SEQUENCE</scope>
    <source>
        <strain evidence="2">CM22</strain>
    </source>
</reference>
<feature type="signal peptide" evidence="1">
    <location>
        <begin position="1"/>
        <end position="26"/>
    </location>
</feature>
<accession>A0AAW9K8A7</accession>
<proteinExistence type="predicted"/>
<keyword evidence="1" id="KW-0732">Signal</keyword>
<dbReference type="Proteomes" id="UP001290462">
    <property type="component" value="Unassembled WGS sequence"/>
</dbReference>
<gene>
    <name evidence="2" type="ORF">RAK27_19455</name>
</gene>
<dbReference type="AlphaFoldDB" id="A0AAW9K8A7"/>
<sequence length="100" mass="11055">MKKKLSKIIFTVLAMVSIGGSIAVTASPQTASAVDSTARQVLLQYTVTTNTSYPNGKPVTTKTVGNRVYGYVSIYARYQRTVSTVTNYFPLTIRYTDVYR</sequence>
<evidence type="ECO:0000313" key="2">
    <source>
        <dbReference type="EMBL" id="MDZ5760825.1"/>
    </source>
</evidence>
<protein>
    <submittedName>
        <fullName evidence="2">Uncharacterized protein</fullName>
    </submittedName>
</protein>
<evidence type="ECO:0000313" key="3">
    <source>
        <dbReference type="Proteomes" id="UP001290462"/>
    </source>
</evidence>
<dbReference type="RefSeq" id="WP_322809963.1">
    <property type="nucleotide sequence ID" value="NZ_JAVBVO010000045.1"/>
</dbReference>
<comment type="caution">
    <text evidence="2">The sequence shown here is derived from an EMBL/GenBank/DDBJ whole genome shotgun (WGS) entry which is preliminary data.</text>
</comment>
<dbReference type="EMBL" id="JAVBVO010000045">
    <property type="protein sequence ID" value="MDZ5760825.1"/>
    <property type="molecule type" value="Genomic_DNA"/>
</dbReference>
<feature type="chain" id="PRO_5043880615" evidence="1">
    <location>
        <begin position="27"/>
        <end position="100"/>
    </location>
</feature>
<name>A0AAW9K8A7_CARML</name>
<evidence type="ECO:0000256" key="1">
    <source>
        <dbReference type="SAM" id="SignalP"/>
    </source>
</evidence>